<dbReference type="Gene3D" id="3.40.190.290">
    <property type="match status" value="1"/>
</dbReference>
<dbReference type="RefSeq" id="WP_102168318.1">
    <property type="nucleotide sequence ID" value="NZ_CP117296.1"/>
</dbReference>
<keyword evidence="7" id="KW-1185">Reference proteome</keyword>
<evidence type="ECO:0000256" key="4">
    <source>
        <dbReference type="SAM" id="Phobius"/>
    </source>
</evidence>
<keyword evidence="3" id="KW-0804">Transcription</keyword>
<accession>A0ABS6IT98</accession>
<evidence type="ECO:0000256" key="2">
    <source>
        <dbReference type="ARBA" id="ARBA00023015"/>
    </source>
</evidence>
<dbReference type="InterPro" id="IPR000847">
    <property type="entry name" value="LysR_HTH_N"/>
</dbReference>
<evidence type="ECO:0000256" key="3">
    <source>
        <dbReference type="ARBA" id="ARBA00023163"/>
    </source>
</evidence>
<dbReference type="PANTHER" id="PTHR30126">
    <property type="entry name" value="HTH-TYPE TRANSCRIPTIONAL REGULATOR"/>
    <property type="match status" value="1"/>
</dbReference>
<dbReference type="SUPFAM" id="SSF46785">
    <property type="entry name" value="Winged helix' DNA-binding domain"/>
    <property type="match status" value="1"/>
</dbReference>
<dbReference type="PROSITE" id="PS50931">
    <property type="entry name" value="HTH_LYSR"/>
    <property type="match status" value="1"/>
</dbReference>
<sequence length="296" mass="33290">MNNLRREIQILEGAQYTATLTTLAEKLYLSQPYISRLIKKMEDNYQIKLVNRTNPLSLTKAGESILNNMKEIQAAEDNLHTNIRRLKHQEEGVITIAFCSLIGLSVTNIIAILHQAFPETLFKVTTTANEHSLTSKEVDIVIGQKCNNPLFQILPFEPAEMSLLIPDTCPLYNPHQKIISFSEEGLSKLNNSNYIAVSNASFFQQQVNYLLKKNHISINKLAEMPTSRLATQLALKTKATTITTTKIAQDSLTKESAYCLMPLPRNLINLTLAVSYLQSAPVLTRQVAQKIYDLVK</sequence>
<keyword evidence="4" id="KW-1133">Transmembrane helix</keyword>
<dbReference type="EMBL" id="JAHPJJ010000005">
    <property type="protein sequence ID" value="MBU9694761.1"/>
    <property type="molecule type" value="Genomic_DNA"/>
</dbReference>
<proteinExistence type="inferred from homology"/>
<protein>
    <submittedName>
        <fullName evidence="6">LysR family transcriptional regulator</fullName>
    </submittedName>
</protein>
<evidence type="ECO:0000256" key="1">
    <source>
        <dbReference type="ARBA" id="ARBA00009437"/>
    </source>
</evidence>
<evidence type="ECO:0000259" key="5">
    <source>
        <dbReference type="PROSITE" id="PS50931"/>
    </source>
</evidence>
<dbReference type="Pfam" id="PF00126">
    <property type="entry name" value="HTH_1"/>
    <property type="match status" value="1"/>
</dbReference>
<dbReference type="Proteomes" id="UP001196248">
    <property type="component" value="Unassembled WGS sequence"/>
</dbReference>
<dbReference type="SUPFAM" id="SSF53850">
    <property type="entry name" value="Periplasmic binding protein-like II"/>
    <property type="match status" value="1"/>
</dbReference>
<dbReference type="Gene3D" id="1.10.10.10">
    <property type="entry name" value="Winged helix-like DNA-binding domain superfamily/Winged helix DNA-binding domain"/>
    <property type="match status" value="1"/>
</dbReference>
<comment type="caution">
    <text evidence="6">The sequence shown here is derived from an EMBL/GenBank/DDBJ whole genome shotgun (WGS) entry which is preliminary data.</text>
</comment>
<keyword evidence="4" id="KW-0472">Membrane</keyword>
<comment type="similarity">
    <text evidence="1">Belongs to the LysR transcriptional regulatory family.</text>
</comment>
<feature type="domain" description="HTH lysR-type" evidence="5">
    <location>
        <begin position="24"/>
        <end position="59"/>
    </location>
</feature>
<evidence type="ECO:0000313" key="7">
    <source>
        <dbReference type="Proteomes" id="UP001196248"/>
    </source>
</evidence>
<name>A0ABS6IT98_9LACO</name>
<gene>
    <name evidence="6" type="ORF">KSL82_02345</name>
</gene>
<dbReference type="InterPro" id="IPR036388">
    <property type="entry name" value="WH-like_DNA-bd_sf"/>
</dbReference>
<evidence type="ECO:0000313" key="6">
    <source>
        <dbReference type="EMBL" id="MBU9694761.1"/>
    </source>
</evidence>
<dbReference type="InterPro" id="IPR036390">
    <property type="entry name" value="WH_DNA-bd_sf"/>
</dbReference>
<keyword evidence="4" id="KW-0812">Transmembrane</keyword>
<keyword evidence="2" id="KW-0805">Transcription regulation</keyword>
<reference evidence="6 7" key="1">
    <citation type="submission" date="2021-06" db="EMBL/GenBank/DDBJ databases">
        <title>Limosilactobacillus angelus sp. nov., isolated from the human vagina.</title>
        <authorList>
            <person name="Chen Y.-S."/>
        </authorList>
    </citation>
    <scope>NUCLEOTIDE SEQUENCE [LARGE SCALE GENOMIC DNA]</scope>
    <source>
        <strain evidence="6 7">P5L02</strain>
    </source>
</reference>
<organism evidence="6 7">
    <name type="scientific">Limosilactobacillus portuensis</name>
    <dbReference type="NCBI Taxonomy" id="2742601"/>
    <lineage>
        <taxon>Bacteria</taxon>
        <taxon>Bacillati</taxon>
        <taxon>Bacillota</taxon>
        <taxon>Bacilli</taxon>
        <taxon>Lactobacillales</taxon>
        <taxon>Lactobacillaceae</taxon>
        <taxon>Limosilactobacillus</taxon>
    </lineage>
</organism>
<feature type="transmembrane region" description="Helical" evidence="4">
    <location>
        <begin position="93"/>
        <end position="113"/>
    </location>
</feature>